<dbReference type="EMBL" id="CP130318">
    <property type="protein sequence ID" value="WNQ11987.1"/>
    <property type="molecule type" value="Genomic_DNA"/>
</dbReference>
<gene>
    <name evidence="1" type="ORF">MJA45_02700</name>
</gene>
<name>A0AA96LI86_9BACL</name>
<proteinExistence type="predicted"/>
<organism evidence="1 2">
    <name type="scientific">Paenibacillus aurantius</name>
    <dbReference type="NCBI Taxonomy" id="2918900"/>
    <lineage>
        <taxon>Bacteria</taxon>
        <taxon>Bacillati</taxon>
        <taxon>Bacillota</taxon>
        <taxon>Bacilli</taxon>
        <taxon>Bacillales</taxon>
        <taxon>Paenibacillaceae</taxon>
        <taxon>Paenibacillus</taxon>
    </lineage>
</organism>
<sequence length="150" mass="16994">MNFEDKFIYHVDRENGVLSWQVREMLTVEDALKAGELIKLNLATLDQAKLLVDNRFMHKNGRPLVFTPEVNTIWEGVQGEVLPKVTKCSVLCSGAIMKMQMDRIARASGMIEVLKSFWNDDNDTMKKEAYQFLGIASNELVDAHSMSVPS</sequence>
<evidence type="ECO:0000313" key="1">
    <source>
        <dbReference type="EMBL" id="WNQ11987.1"/>
    </source>
</evidence>
<dbReference type="RefSeq" id="WP_315605764.1">
    <property type="nucleotide sequence ID" value="NZ_CP130318.1"/>
</dbReference>
<protein>
    <submittedName>
        <fullName evidence="1">Uncharacterized protein</fullName>
    </submittedName>
</protein>
<dbReference type="AlphaFoldDB" id="A0AA96LI86"/>
<keyword evidence="2" id="KW-1185">Reference proteome</keyword>
<dbReference type="KEGG" id="paun:MJA45_02700"/>
<evidence type="ECO:0000313" key="2">
    <source>
        <dbReference type="Proteomes" id="UP001305702"/>
    </source>
</evidence>
<dbReference type="Proteomes" id="UP001305702">
    <property type="component" value="Chromosome"/>
</dbReference>
<reference evidence="1 2" key="1">
    <citation type="submission" date="2022-02" db="EMBL/GenBank/DDBJ databases">
        <title>Paenibacillus sp. MBLB1776 Whole Genome Shotgun Sequencing.</title>
        <authorList>
            <person name="Hwang C.Y."/>
            <person name="Cho E.-S."/>
            <person name="Seo M.-J."/>
        </authorList>
    </citation>
    <scope>NUCLEOTIDE SEQUENCE [LARGE SCALE GENOMIC DNA]</scope>
    <source>
        <strain evidence="1 2">MBLB1776</strain>
    </source>
</reference>
<accession>A0AA96LI86</accession>